<evidence type="ECO:0000256" key="5">
    <source>
        <dbReference type="ARBA" id="ARBA00022989"/>
    </source>
</evidence>
<sequence length="668" mass="73816">MDVRMPAKSRSREFQRKISPVAILALTGVLIAALWSALLFEQRRNYEDVDRHSWSDSGGVARTFEEHVDRTFNNIDAVLLVLRQAWVDDRSKFETKVRIMQAAYDDSLLVQIAVINADGTLAYSNLDPDAAPVDLSDREHFQVHRDSDVDELFISKPVKGRVSGRYSIQLTRPIWSHGDHFGGVLVISLNPSYFSGFFGSLDLGEGGSIALVGLDGLVRARGIDLKLDESAIGKVVPGDRPFMQADAPDVGTFEAVSVIDGAKRRISYRRMSEYPMVVAAAKVTDQVFAEHEELWRHYKWGAAVVTLLLLAAGAWLARAVQLQQQLRTRLLFANDSLRTLNTIAIQAGAELDDKFYKALELGCKHLGVEMGVVGALHDNTYVVDKCYSDTFADLKEGDVLELPSTYTPDTFNSSDVVFVRHGSQRHGASLLGSDTFKHECFIGTSVRLGSTLYGVVGFYSTKPYAQEFDDGDREFVRLLGRWIGSSIAEDRAVKELTALATTDSLTGAKSRGYFTTAVDDEISRAHRYRRPLSLVLLDLDYFKRVNDCFGHHSGDETLKHVAGVVQGLLRATDLFARLGGEEFAILMPETQEHEALLVAERLRINVSNSMIETLGGDVHITISAGVAQLKTGEDFKTIYNRADSALYKAKSRGRNRVEAAGSPTVIGV</sequence>
<feature type="transmembrane region" description="Helical" evidence="8">
    <location>
        <begin position="21"/>
        <end position="40"/>
    </location>
</feature>
<keyword evidence="3" id="KW-1003">Cell membrane</keyword>
<dbReference type="CDD" id="cd12914">
    <property type="entry name" value="PDC1_DGC_like"/>
    <property type="match status" value="1"/>
</dbReference>
<dbReference type="PANTHER" id="PTHR45138">
    <property type="entry name" value="REGULATORY COMPONENTS OF SENSORY TRANSDUCTION SYSTEM"/>
    <property type="match status" value="1"/>
</dbReference>
<dbReference type="InterPro" id="IPR029016">
    <property type="entry name" value="GAF-like_dom_sf"/>
</dbReference>
<proteinExistence type="predicted"/>
<keyword evidence="4 8" id="KW-0812">Transmembrane</keyword>
<reference evidence="11" key="1">
    <citation type="journal article" date="2019" name="Int. J. Syst. Evol. Microbiol.">
        <title>The Global Catalogue of Microorganisms (GCM) 10K type strain sequencing project: providing services to taxonomists for standard genome sequencing and annotation.</title>
        <authorList>
            <consortium name="The Broad Institute Genomics Platform"/>
            <consortium name="The Broad Institute Genome Sequencing Center for Infectious Disease"/>
            <person name="Wu L."/>
            <person name="Ma J."/>
        </authorList>
    </citation>
    <scope>NUCLEOTIDE SEQUENCE [LARGE SCALE GENOMIC DNA]</scope>
    <source>
        <strain evidence="11">CGMCC 1.15341</strain>
    </source>
</reference>
<dbReference type="SUPFAM" id="SSF55781">
    <property type="entry name" value="GAF domain-like"/>
    <property type="match status" value="1"/>
</dbReference>
<dbReference type="InterPro" id="IPR003018">
    <property type="entry name" value="GAF"/>
</dbReference>
<dbReference type="Pfam" id="PF13492">
    <property type="entry name" value="GAF_3"/>
    <property type="match status" value="1"/>
</dbReference>
<dbReference type="Gene3D" id="3.30.70.270">
    <property type="match status" value="1"/>
</dbReference>
<dbReference type="PROSITE" id="PS50887">
    <property type="entry name" value="GGDEF"/>
    <property type="match status" value="1"/>
</dbReference>
<accession>A0ABQ1K6R5</accession>
<organism evidence="10 11">
    <name type="scientific">Marinobacterium zhoushanense</name>
    <dbReference type="NCBI Taxonomy" id="1679163"/>
    <lineage>
        <taxon>Bacteria</taxon>
        <taxon>Pseudomonadati</taxon>
        <taxon>Pseudomonadota</taxon>
        <taxon>Gammaproteobacteria</taxon>
        <taxon>Oceanospirillales</taxon>
        <taxon>Oceanospirillaceae</taxon>
        <taxon>Marinobacterium</taxon>
    </lineage>
</organism>
<dbReference type="InterPro" id="IPR050469">
    <property type="entry name" value="Diguanylate_Cyclase"/>
</dbReference>
<evidence type="ECO:0000256" key="8">
    <source>
        <dbReference type="SAM" id="Phobius"/>
    </source>
</evidence>
<dbReference type="Pfam" id="PF02743">
    <property type="entry name" value="dCache_1"/>
    <property type="match status" value="1"/>
</dbReference>
<keyword evidence="6 8" id="KW-0472">Membrane</keyword>
<dbReference type="CDD" id="cd01949">
    <property type="entry name" value="GGDEF"/>
    <property type="match status" value="1"/>
</dbReference>
<evidence type="ECO:0000256" key="7">
    <source>
        <dbReference type="ARBA" id="ARBA00034247"/>
    </source>
</evidence>
<evidence type="ECO:0000259" key="9">
    <source>
        <dbReference type="PROSITE" id="PS50887"/>
    </source>
</evidence>
<dbReference type="Gene3D" id="3.30.450.40">
    <property type="match status" value="1"/>
</dbReference>
<dbReference type="SUPFAM" id="SSF55073">
    <property type="entry name" value="Nucleotide cyclase"/>
    <property type="match status" value="1"/>
</dbReference>
<evidence type="ECO:0000313" key="11">
    <source>
        <dbReference type="Proteomes" id="UP000629025"/>
    </source>
</evidence>
<feature type="domain" description="GGDEF" evidence="9">
    <location>
        <begin position="530"/>
        <end position="662"/>
    </location>
</feature>
<dbReference type="NCBIfam" id="TIGR00254">
    <property type="entry name" value="GGDEF"/>
    <property type="match status" value="1"/>
</dbReference>
<dbReference type="InterPro" id="IPR029787">
    <property type="entry name" value="Nucleotide_cyclase"/>
</dbReference>
<dbReference type="InterPro" id="IPR033479">
    <property type="entry name" value="dCache_1"/>
</dbReference>
<dbReference type="CDD" id="cd12915">
    <property type="entry name" value="PDC2_DGC_like"/>
    <property type="match status" value="1"/>
</dbReference>
<keyword evidence="11" id="KW-1185">Reference proteome</keyword>
<dbReference type="InterPro" id="IPR000160">
    <property type="entry name" value="GGDEF_dom"/>
</dbReference>
<comment type="catalytic activity">
    <reaction evidence="7">
        <text>2 GTP = 3',3'-c-di-GMP + 2 diphosphate</text>
        <dbReference type="Rhea" id="RHEA:24898"/>
        <dbReference type="ChEBI" id="CHEBI:33019"/>
        <dbReference type="ChEBI" id="CHEBI:37565"/>
        <dbReference type="ChEBI" id="CHEBI:58805"/>
        <dbReference type="EC" id="2.7.7.65"/>
    </reaction>
</comment>
<dbReference type="EC" id="2.7.7.65" evidence="2"/>
<dbReference type="Pfam" id="PF00990">
    <property type="entry name" value="GGDEF"/>
    <property type="match status" value="1"/>
</dbReference>
<evidence type="ECO:0000256" key="6">
    <source>
        <dbReference type="ARBA" id="ARBA00023136"/>
    </source>
</evidence>
<evidence type="ECO:0000313" key="10">
    <source>
        <dbReference type="EMBL" id="GGB86046.1"/>
    </source>
</evidence>
<name>A0ABQ1K6R5_9GAMM</name>
<comment type="caution">
    <text evidence="10">The sequence shown here is derived from an EMBL/GenBank/DDBJ whole genome shotgun (WGS) entry which is preliminary data.</text>
</comment>
<keyword evidence="5 8" id="KW-1133">Transmembrane helix</keyword>
<evidence type="ECO:0000256" key="1">
    <source>
        <dbReference type="ARBA" id="ARBA00004651"/>
    </source>
</evidence>
<dbReference type="PANTHER" id="PTHR45138:SF9">
    <property type="entry name" value="DIGUANYLATE CYCLASE DGCM-RELATED"/>
    <property type="match status" value="1"/>
</dbReference>
<dbReference type="InterPro" id="IPR043128">
    <property type="entry name" value="Rev_trsase/Diguanyl_cyclase"/>
</dbReference>
<dbReference type="EMBL" id="BMIJ01000002">
    <property type="protein sequence ID" value="GGB86046.1"/>
    <property type="molecule type" value="Genomic_DNA"/>
</dbReference>
<evidence type="ECO:0000256" key="3">
    <source>
        <dbReference type="ARBA" id="ARBA00022475"/>
    </source>
</evidence>
<evidence type="ECO:0000256" key="4">
    <source>
        <dbReference type="ARBA" id="ARBA00022692"/>
    </source>
</evidence>
<dbReference type="Proteomes" id="UP000629025">
    <property type="component" value="Unassembled WGS sequence"/>
</dbReference>
<protein>
    <recommendedName>
        <fullName evidence="2">diguanylate cyclase</fullName>
        <ecNumber evidence="2">2.7.7.65</ecNumber>
    </recommendedName>
</protein>
<dbReference type="SMART" id="SM00267">
    <property type="entry name" value="GGDEF"/>
    <property type="match status" value="1"/>
</dbReference>
<dbReference type="Gene3D" id="3.30.450.20">
    <property type="entry name" value="PAS domain"/>
    <property type="match status" value="2"/>
</dbReference>
<gene>
    <name evidence="10" type="ORF">GCM10011352_09910</name>
</gene>
<evidence type="ECO:0000256" key="2">
    <source>
        <dbReference type="ARBA" id="ARBA00012528"/>
    </source>
</evidence>
<comment type="subcellular location">
    <subcellularLocation>
        <location evidence="1">Cell membrane</location>
        <topology evidence="1">Multi-pass membrane protein</topology>
    </subcellularLocation>
</comment>